<dbReference type="PANTHER" id="PTHR32385">
    <property type="entry name" value="MANNOSYL PHOSPHORYLINOSITOL CERAMIDE SYNTHASE"/>
    <property type="match status" value="1"/>
</dbReference>
<dbReference type="Gene3D" id="3.90.550.20">
    <property type="match status" value="1"/>
</dbReference>
<dbReference type="Pfam" id="PF04488">
    <property type="entry name" value="Gly_transf_sug"/>
    <property type="match status" value="1"/>
</dbReference>
<dbReference type="GO" id="GO:0000030">
    <property type="term" value="F:mannosyltransferase activity"/>
    <property type="evidence" value="ECO:0007669"/>
    <property type="project" value="TreeGrafter"/>
</dbReference>
<dbReference type="EMBL" id="MN740670">
    <property type="protein sequence ID" value="QHU06982.1"/>
    <property type="molecule type" value="Genomic_DNA"/>
</dbReference>
<evidence type="ECO:0000313" key="2">
    <source>
        <dbReference type="EMBL" id="QHU06982.1"/>
    </source>
</evidence>
<evidence type="ECO:0008006" key="3">
    <source>
        <dbReference type="Google" id="ProtNLM"/>
    </source>
</evidence>
<protein>
    <recommendedName>
        <fullName evidence="3">Glycosyltransferase</fullName>
    </recommendedName>
</protein>
<name>A0A6C0JMP4_9ZZZZ</name>
<dbReference type="InterPro" id="IPR051706">
    <property type="entry name" value="Glycosyltransferase_domain"/>
</dbReference>
<dbReference type="GO" id="GO:0016020">
    <property type="term" value="C:membrane"/>
    <property type="evidence" value="ECO:0007669"/>
    <property type="project" value="GOC"/>
</dbReference>
<dbReference type="GO" id="GO:0051999">
    <property type="term" value="P:mannosyl-inositol phosphorylceramide biosynthetic process"/>
    <property type="evidence" value="ECO:0007669"/>
    <property type="project" value="TreeGrafter"/>
</dbReference>
<organism evidence="2">
    <name type="scientific">viral metagenome</name>
    <dbReference type="NCBI Taxonomy" id="1070528"/>
    <lineage>
        <taxon>unclassified sequences</taxon>
        <taxon>metagenomes</taxon>
        <taxon>organismal metagenomes</taxon>
    </lineage>
</organism>
<keyword evidence="1" id="KW-0808">Transferase</keyword>
<dbReference type="SUPFAM" id="SSF53448">
    <property type="entry name" value="Nucleotide-diphospho-sugar transferases"/>
    <property type="match status" value="1"/>
</dbReference>
<accession>A0A6C0JMP4</accession>
<dbReference type="InterPro" id="IPR029044">
    <property type="entry name" value="Nucleotide-diphossugar_trans"/>
</dbReference>
<dbReference type="InterPro" id="IPR007577">
    <property type="entry name" value="GlycoTrfase_DXD_sugar-bd_CS"/>
</dbReference>
<sequence>MYLLLLIVLVRLLIYLYPFTVTEKLPYKIQQYSHHNGIPLLIHRTENNRYTNRKMFTYCHKKWVDLNPLYQIRWYSANQRESFLKEFDVNAYNAYKTLKPGAFKTDLWRLCILYQYGGIYVDAHTTPFKSLESIIKYTRNQEHNFISALDCKEAGGGIHNGFMISSSKHPFLMQCINDIVKNVETHNYTDHTLGVTGPVCLSRAIHKVVNNKNDFRVGYNYYGQFTFYLLKFEWGISQYIIDKGSIVMSKKYNILEYLNSKVINKKKGYNYMWKNKLLYEDL</sequence>
<dbReference type="AlphaFoldDB" id="A0A6C0JMP4"/>
<dbReference type="PANTHER" id="PTHR32385:SF15">
    <property type="entry name" value="INOSITOL PHOSPHOCERAMIDE MANNOSYLTRANSFERASE 1"/>
    <property type="match status" value="1"/>
</dbReference>
<evidence type="ECO:0000256" key="1">
    <source>
        <dbReference type="ARBA" id="ARBA00022679"/>
    </source>
</evidence>
<reference evidence="2" key="1">
    <citation type="journal article" date="2020" name="Nature">
        <title>Giant virus diversity and host interactions through global metagenomics.</title>
        <authorList>
            <person name="Schulz F."/>
            <person name="Roux S."/>
            <person name="Paez-Espino D."/>
            <person name="Jungbluth S."/>
            <person name="Walsh D.A."/>
            <person name="Denef V.J."/>
            <person name="McMahon K.D."/>
            <person name="Konstantinidis K.T."/>
            <person name="Eloe-Fadrosh E.A."/>
            <person name="Kyrpides N.C."/>
            <person name="Woyke T."/>
        </authorList>
    </citation>
    <scope>NUCLEOTIDE SEQUENCE</scope>
    <source>
        <strain evidence="2">GVMAG-S-1038524-41</strain>
    </source>
</reference>
<proteinExistence type="predicted"/>